<dbReference type="SFLD" id="SFLDG01135">
    <property type="entry name" value="C1.5.6:_HAD__Beta-PGM__Phospha"/>
    <property type="match status" value="1"/>
</dbReference>
<accession>A0A1H6RIW7</accession>
<dbReference type="InterPro" id="IPR023214">
    <property type="entry name" value="HAD_sf"/>
</dbReference>
<reference evidence="2" key="1">
    <citation type="submission" date="2016-10" db="EMBL/GenBank/DDBJ databases">
        <authorList>
            <person name="Varghese N."/>
        </authorList>
    </citation>
    <scope>NUCLEOTIDE SEQUENCE [LARGE SCALE GENOMIC DNA]</scope>
    <source>
        <strain evidence="2">DSM 20406</strain>
    </source>
</reference>
<dbReference type="RefSeq" id="WP_033161652.1">
    <property type="nucleotide sequence ID" value="NZ_CACVPP010000007.1"/>
</dbReference>
<dbReference type="PROSITE" id="PS01228">
    <property type="entry name" value="COF_1"/>
    <property type="match status" value="1"/>
</dbReference>
<dbReference type="GeneID" id="54119046"/>
<dbReference type="InterPro" id="IPR006439">
    <property type="entry name" value="HAD-SF_hydro_IA"/>
</dbReference>
<dbReference type="PANTHER" id="PTHR43434:SF1">
    <property type="entry name" value="PHOSPHOGLYCOLATE PHOSPHATASE"/>
    <property type="match status" value="1"/>
</dbReference>
<dbReference type="GO" id="GO:0006281">
    <property type="term" value="P:DNA repair"/>
    <property type="evidence" value="ECO:0007669"/>
    <property type="project" value="TreeGrafter"/>
</dbReference>
<dbReference type="InterPro" id="IPR023198">
    <property type="entry name" value="PGP-like_dom2"/>
</dbReference>
<dbReference type="EMBL" id="FNYK01000009">
    <property type="protein sequence ID" value="SEI55703.1"/>
    <property type="molecule type" value="Genomic_DNA"/>
</dbReference>
<dbReference type="InterPro" id="IPR050155">
    <property type="entry name" value="HAD-like_hydrolase_sf"/>
</dbReference>
<organism evidence="1 2">
    <name type="scientific">Sharpea azabuensis</name>
    <dbReference type="NCBI Taxonomy" id="322505"/>
    <lineage>
        <taxon>Bacteria</taxon>
        <taxon>Bacillati</taxon>
        <taxon>Bacillota</taxon>
        <taxon>Erysipelotrichia</taxon>
        <taxon>Erysipelotrichales</taxon>
        <taxon>Coprobacillaceae</taxon>
        <taxon>Sharpea</taxon>
    </lineage>
</organism>
<dbReference type="Proteomes" id="UP000183028">
    <property type="component" value="Unassembled WGS sequence"/>
</dbReference>
<name>A0A1H6RIW7_9FIRM</name>
<dbReference type="InterPro" id="IPR041492">
    <property type="entry name" value="HAD_2"/>
</dbReference>
<dbReference type="PANTHER" id="PTHR43434">
    <property type="entry name" value="PHOSPHOGLYCOLATE PHOSPHATASE"/>
    <property type="match status" value="1"/>
</dbReference>
<protein>
    <submittedName>
        <fullName evidence="1">Phosphoglycolate phosphatase</fullName>
    </submittedName>
</protein>
<dbReference type="Gene3D" id="3.40.50.1000">
    <property type="entry name" value="HAD superfamily/HAD-like"/>
    <property type="match status" value="1"/>
</dbReference>
<keyword evidence="2" id="KW-1185">Reference proteome</keyword>
<dbReference type="eggNOG" id="COG0546">
    <property type="taxonomic scope" value="Bacteria"/>
</dbReference>
<evidence type="ECO:0000313" key="1">
    <source>
        <dbReference type="EMBL" id="SEI55703.1"/>
    </source>
</evidence>
<dbReference type="SFLD" id="SFLDG01129">
    <property type="entry name" value="C1.5:_HAD__Beta-PGM__Phosphata"/>
    <property type="match status" value="1"/>
</dbReference>
<dbReference type="STRING" id="322505.SAMN04487836_1402"/>
<dbReference type="InterPro" id="IPR036412">
    <property type="entry name" value="HAD-like_sf"/>
</dbReference>
<dbReference type="SUPFAM" id="SSF56784">
    <property type="entry name" value="HAD-like"/>
    <property type="match status" value="1"/>
</dbReference>
<proteinExistence type="predicted"/>
<evidence type="ECO:0000313" key="2">
    <source>
        <dbReference type="Proteomes" id="UP000183028"/>
    </source>
</evidence>
<dbReference type="Gene3D" id="1.10.150.240">
    <property type="entry name" value="Putative phosphatase, domain 2"/>
    <property type="match status" value="1"/>
</dbReference>
<dbReference type="Pfam" id="PF13419">
    <property type="entry name" value="HAD_2"/>
    <property type="match status" value="1"/>
</dbReference>
<dbReference type="AlphaFoldDB" id="A0A1H6RIW7"/>
<dbReference type="SFLD" id="SFLDS00003">
    <property type="entry name" value="Haloacid_Dehalogenase"/>
    <property type="match status" value="1"/>
</dbReference>
<sequence>MYKAVIFDMDGTILNTIEDLNGSLNYALKETGHRHDLQVEDTKICFGSGVKVAITRALCLETGMKEEDLYVIGTSAEVLPASVSNEEINRVQKVFRAYYVNHCKIKTSPYPGILELLRKLRELHIKIAVVSNKQNDAVEKLVKDQFNGYFDFYLGEKSGIKRKPAADMCNQCLSVLDVKREEALYVGDSEIDIETGANAHMDVVAVNWGFRTTSFLKKHHAKTIVSNTDELRDAILK</sequence>
<dbReference type="NCBIfam" id="TIGR01549">
    <property type="entry name" value="HAD-SF-IA-v1"/>
    <property type="match status" value="1"/>
</dbReference>
<dbReference type="GO" id="GO:0008967">
    <property type="term" value="F:phosphoglycolate phosphatase activity"/>
    <property type="evidence" value="ECO:0007669"/>
    <property type="project" value="TreeGrafter"/>
</dbReference>
<dbReference type="GO" id="GO:0005829">
    <property type="term" value="C:cytosol"/>
    <property type="evidence" value="ECO:0007669"/>
    <property type="project" value="TreeGrafter"/>
</dbReference>
<gene>
    <name evidence="1" type="ORF">SAMN04487834_100933</name>
</gene>